<evidence type="ECO:0000259" key="2">
    <source>
        <dbReference type="PROSITE" id="PS50146"/>
    </source>
</evidence>
<sequence length="327" mass="35737">MPSSPAASPSARSVQLTGAETLFMVMNSGSGRRNCEATQQAIRAACAEAGRQCELIVVDRGADLPGAAARAVRMARQTSGVVVAVGGDGTLNAVCQAVVGQGIPFGVLPQGTFNYFGRTHGISQDTEQAVHELLSARLEYVSLGRVNDRYFLVNASLGLYPRLLEDRELYKQRFGRSRWVALLSALVTLARAHRQLDIQLDHGGRHQRLRTPTLVVCNNPLQLQQIGIDPEPADDRDHLIALASRPVGTGALYLLLLQGMLSRMGEAENVISICFENMTTYLGNRPRWVKVAVDGEILRMRTPLQFSIEQQVLPLLIPRTAEPLEHP</sequence>
<evidence type="ECO:0000313" key="4">
    <source>
        <dbReference type="Proteomes" id="UP000633263"/>
    </source>
</evidence>
<evidence type="ECO:0000256" key="1">
    <source>
        <dbReference type="ARBA" id="ARBA00022490"/>
    </source>
</evidence>
<reference evidence="4" key="1">
    <citation type="journal article" date="2019" name="Int. J. Syst. Evol. Microbiol.">
        <title>The Global Catalogue of Microorganisms (GCM) 10K type strain sequencing project: providing services to taxonomists for standard genome sequencing and annotation.</title>
        <authorList>
            <consortium name="The Broad Institute Genomics Platform"/>
            <consortium name="The Broad Institute Genome Sequencing Center for Infectious Disease"/>
            <person name="Wu L."/>
            <person name="Ma J."/>
        </authorList>
    </citation>
    <scope>NUCLEOTIDE SEQUENCE [LARGE SCALE GENOMIC DNA]</scope>
    <source>
        <strain evidence="4">JCM 11590</strain>
    </source>
</reference>
<dbReference type="SMART" id="SM00046">
    <property type="entry name" value="DAGKc"/>
    <property type="match status" value="1"/>
</dbReference>
<dbReference type="Pfam" id="PF00781">
    <property type="entry name" value="DAGK_cat"/>
    <property type="match status" value="1"/>
</dbReference>
<dbReference type="SUPFAM" id="SSF111331">
    <property type="entry name" value="NAD kinase/diacylglycerol kinase-like"/>
    <property type="match status" value="1"/>
</dbReference>
<accession>A0ABQ2CSS4</accession>
<name>A0ABQ2CSS4_9GAMM</name>
<feature type="domain" description="DAGKc" evidence="2">
    <location>
        <begin position="17"/>
        <end position="150"/>
    </location>
</feature>
<dbReference type="InterPro" id="IPR017438">
    <property type="entry name" value="ATP-NAD_kinase_N"/>
</dbReference>
<organism evidence="3 4">
    <name type="scientific">Halopseudomonas pertucinogena</name>
    <dbReference type="NCBI Taxonomy" id="86175"/>
    <lineage>
        <taxon>Bacteria</taxon>
        <taxon>Pseudomonadati</taxon>
        <taxon>Pseudomonadota</taxon>
        <taxon>Gammaproteobacteria</taxon>
        <taxon>Pseudomonadales</taxon>
        <taxon>Pseudomonadaceae</taxon>
        <taxon>Halopseudomonas</taxon>
    </lineage>
</organism>
<dbReference type="Proteomes" id="UP000633263">
    <property type="component" value="Unassembled WGS sequence"/>
</dbReference>
<dbReference type="InterPro" id="IPR016064">
    <property type="entry name" value="NAD/diacylglycerol_kinase_sf"/>
</dbReference>
<dbReference type="Gene3D" id="3.40.50.10330">
    <property type="entry name" value="Probable inorganic polyphosphate/atp-NAD kinase, domain 1"/>
    <property type="match status" value="1"/>
</dbReference>
<dbReference type="EMBL" id="BMNN01000005">
    <property type="protein sequence ID" value="GGJ05963.1"/>
    <property type="molecule type" value="Genomic_DNA"/>
</dbReference>
<protein>
    <recommendedName>
        <fullName evidence="2">DAGKc domain-containing protein</fullName>
    </recommendedName>
</protein>
<dbReference type="PROSITE" id="PS50146">
    <property type="entry name" value="DAGK"/>
    <property type="match status" value="1"/>
</dbReference>
<comment type="caution">
    <text evidence="3">The sequence shown here is derived from an EMBL/GenBank/DDBJ whole genome shotgun (WGS) entry which is preliminary data.</text>
</comment>
<gene>
    <name evidence="3" type="ORF">GCM10009083_23590</name>
</gene>
<dbReference type="PANTHER" id="PTHR12358">
    <property type="entry name" value="SPHINGOSINE KINASE"/>
    <property type="match status" value="1"/>
</dbReference>
<dbReference type="PANTHER" id="PTHR12358:SF54">
    <property type="entry name" value="SPHINGOSINE KINASE RELATED PROTEIN"/>
    <property type="match status" value="1"/>
</dbReference>
<keyword evidence="4" id="KW-1185">Reference proteome</keyword>
<dbReference type="RefSeq" id="WP_229710487.1">
    <property type="nucleotide sequence ID" value="NZ_BMNN01000005.1"/>
</dbReference>
<dbReference type="InterPro" id="IPR001206">
    <property type="entry name" value="Diacylglycerol_kinase_cat_dom"/>
</dbReference>
<dbReference type="Gene3D" id="2.60.200.40">
    <property type="match status" value="1"/>
</dbReference>
<evidence type="ECO:0000313" key="3">
    <source>
        <dbReference type="EMBL" id="GGJ05963.1"/>
    </source>
</evidence>
<dbReference type="InterPro" id="IPR050187">
    <property type="entry name" value="Lipid_Phosphate_FormReg"/>
</dbReference>
<keyword evidence="1" id="KW-0963">Cytoplasm</keyword>
<proteinExistence type="predicted"/>